<proteinExistence type="inferred from homology"/>
<dbReference type="PIRSF" id="PIRSF000538">
    <property type="entry name" value="GlpK"/>
    <property type="match status" value="1"/>
</dbReference>
<dbReference type="OrthoDB" id="9782710at2"/>
<dbReference type="GO" id="GO:0016301">
    <property type="term" value="F:kinase activity"/>
    <property type="evidence" value="ECO:0007669"/>
    <property type="project" value="UniProtKB-KW"/>
</dbReference>
<dbReference type="Pfam" id="PF02782">
    <property type="entry name" value="FGGY_C"/>
    <property type="match status" value="1"/>
</dbReference>
<evidence type="ECO:0000259" key="4">
    <source>
        <dbReference type="Pfam" id="PF00370"/>
    </source>
</evidence>
<dbReference type="RefSeq" id="WP_132874841.1">
    <property type="nucleotide sequence ID" value="NZ_SLXQ01000001.1"/>
</dbReference>
<evidence type="ECO:0000256" key="1">
    <source>
        <dbReference type="ARBA" id="ARBA00009156"/>
    </source>
</evidence>
<dbReference type="InterPro" id="IPR050406">
    <property type="entry name" value="FGGY_Carb_Kinase"/>
</dbReference>
<keyword evidence="3 6" id="KW-0418">Kinase</keyword>
<dbReference type="Proteomes" id="UP000294911">
    <property type="component" value="Unassembled WGS sequence"/>
</dbReference>
<dbReference type="InterPro" id="IPR000577">
    <property type="entry name" value="Carb_kinase_FGGY"/>
</dbReference>
<dbReference type="GO" id="GO:0005975">
    <property type="term" value="P:carbohydrate metabolic process"/>
    <property type="evidence" value="ECO:0007669"/>
    <property type="project" value="InterPro"/>
</dbReference>
<keyword evidence="2" id="KW-0808">Transferase</keyword>
<dbReference type="PANTHER" id="PTHR43095">
    <property type="entry name" value="SUGAR KINASE"/>
    <property type="match status" value="1"/>
</dbReference>
<protein>
    <submittedName>
        <fullName evidence="6">Xylulokinase/erythritol kinase</fullName>
    </submittedName>
</protein>
<evidence type="ECO:0000259" key="5">
    <source>
        <dbReference type="Pfam" id="PF02782"/>
    </source>
</evidence>
<dbReference type="PANTHER" id="PTHR43095:SF3">
    <property type="entry name" value="L-XYLULOSE_3-KETO-L-GULONATE KINASE"/>
    <property type="match status" value="1"/>
</dbReference>
<dbReference type="InterPro" id="IPR043129">
    <property type="entry name" value="ATPase_NBD"/>
</dbReference>
<dbReference type="Pfam" id="PF00370">
    <property type="entry name" value="FGGY_N"/>
    <property type="match status" value="1"/>
</dbReference>
<sequence length="489" mass="51608">MISIGIDAGTSMVKSVAYDEDGTELAVASRPTRVRHPEPGWAEQDMAEVWQAVTTTITELRERAPGPVRLIALTAQGDGCWLVDEQGQPTGPAALWNDARAVPIASRWADAGLLDQIFRITGSTGFAGLPHAQLAWFAAHQPQRVESASAVLTCGGWLFHQLTGRIAIDASEAANPFGDARAGGYAAEVLELLDLGWARRLLPEIVDGASRVAELDPAAAEQLGVATATPVVLAPYDILSTALGAGVAEPGQACTILGTTICTEVLSAEPRLDRAPVGMTLPSGIPGNWMLAYATLAGTEIVDWTCRLLGLPNPEDLTDLAEHAEPGCDGLLLLPYLSPGGERAPFYDPAARGTLLGMNLAHGPAEIARACLEGLALAIQDCLIASEVQPTELRLTGGGSANPLWRQIIADLTGLPVVRSTDRQAGARGALVLAIAELTGQPVSEVAARMVGTEEAVRPRAEQHRLATEQFERFRAARDALRPGGWFHP</sequence>
<comment type="similarity">
    <text evidence="1">Belongs to the FGGY kinase family.</text>
</comment>
<evidence type="ECO:0000256" key="3">
    <source>
        <dbReference type="ARBA" id="ARBA00022777"/>
    </source>
</evidence>
<accession>A0A4V2SUV9</accession>
<dbReference type="Gene3D" id="3.30.420.40">
    <property type="match status" value="2"/>
</dbReference>
<gene>
    <name evidence="6" type="ORF">EV191_101136</name>
</gene>
<dbReference type="InterPro" id="IPR018484">
    <property type="entry name" value="FGGY_N"/>
</dbReference>
<keyword evidence="7" id="KW-1185">Reference proteome</keyword>
<name>A0A4V2SUV9_9PSEU</name>
<feature type="domain" description="Carbohydrate kinase FGGY N-terminal" evidence="4">
    <location>
        <begin position="3"/>
        <end position="244"/>
    </location>
</feature>
<evidence type="ECO:0000256" key="2">
    <source>
        <dbReference type="ARBA" id="ARBA00022679"/>
    </source>
</evidence>
<dbReference type="InterPro" id="IPR018485">
    <property type="entry name" value="FGGY_C"/>
</dbReference>
<organism evidence="6 7">
    <name type="scientific">Tamaricihabitans halophyticus</name>
    <dbReference type="NCBI Taxonomy" id="1262583"/>
    <lineage>
        <taxon>Bacteria</taxon>
        <taxon>Bacillati</taxon>
        <taxon>Actinomycetota</taxon>
        <taxon>Actinomycetes</taxon>
        <taxon>Pseudonocardiales</taxon>
        <taxon>Pseudonocardiaceae</taxon>
        <taxon>Tamaricihabitans</taxon>
    </lineage>
</organism>
<reference evidence="6 7" key="1">
    <citation type="submission" date="2019-03" db="EMBL/GenBank/DDBJ databases">
        <title>Genomic Encyclopedia of Type Strains, Phase IV (KMG-IV): sequencing the most valuable type-strain genomes for metagenomic binning, comparative biology and taxonomic classification.</title>
        <authorList>
            <person name="Goeker M."/>
        </authorList>
    </citation>
    <scope>NUCLEOTIDE SEQUENCE [LARGE SCALE GENOMIC DNA]</scope>
    <source>
        <strain evidence="6 7">DSM 45765</strain>
    </source>
</reference>
<evidence type="ECO:0000313" key="6">
    <source>
        <dbReference type="EMBL" id="TCP56196.1"/>
    </source>
</evidence>
<evidence type="ECO:0000313" key="7">
    <source>
        <dbReference type="Proteomes" id="UP000294911"/>
    </source>
</evidence>
<dbReference type="EMBL" id="SLXQ01000001">
    <property type="protein sequence ID" value="TCP56196.1"/>
    <property type="molecule type" value="Genomic_DNA"/>
</dbReference>
<dbReference type="AlphaFoldDB" id="A0A4V2SUV9"/>
<feature type="domain" description="Carbohydrate kinase FGGY C-terminal" evidence="5">
    <location>
        <begin position="255"/>
        <end position="435"/>
    </location>
</feature>
<dbReference type="SUPFAM" id="SSF53067">
    <property type="entry name" value="Actin-like ATPase domain"/>
    <property type="match status" value="2"/>
</dbReference>
<comment type="caution">
    <text evidence="6">The sequence shown here is derived from an EMBL/GenBank/DDBJ whole genome shotgun (WGS) entry which is preliminary data.</text>
</comment>